<feature type="transmembrane region" description="Helical" evidence="1">
    <location>
        <begin position="51"/>
        <end position="71"/>
    </location>
</feature>
<sequence>MEEIKKQVRCRNCGSSILADSEKCLFCGSHQMPGRVPFFQYLSESRIFRRVFLFPFSILISLSFPILKIVYPEILPEWSWIPFISGFFLLFAVFGFISEWIFLHKAKGEAKDFRQGFFEWQKTLYVQNRAYSYLGMFLFVCVPLLDWANSLAFAASASAIWSLILLFLSKVLIPLF</sequence>
<keyword evidence="1" id="KW-0472">Membrane</keyword>
<name>A0A2M9ZEM3_9LEPT</name>
<proteinExistence type="predicted"/>
<gene>
    <name evidence="2" type="ORF">CH371_01795</name>
</gene>
<dbReference type="AlphaFoldDB" id="A0A2M9ZEM3"/>
<evidence type="ECO:0000313" key="3">
    <source>
        <dbReference type="Proteomes" id="UP000231912"/>
    </source>
</evidence>
<dbReference type="Proteomes" id="UP000231912">
    <property type="component" value="Unassembled WGS sequence"/>
</dbReference>
<keyword evidence="1" id="KW-1133">Transmembrane helix</keyword>
<comment type="caution">
    <text evidence="2">The sequence shown here is derived from an EMBL/GenBank/DDBJ whole genome shotgun (WGS) entry which is preliminary data.</text>
</comment>
<feature type="transmembrane region" description="Helical" evidence="1">
    <location>
        <begin position="151"/>
        <end position="173"/>
    </location>
</feature>
<feature type="transmembrane region" description="Helical" evidence="1">
    <location>
        <begin position="83"/>
        <end position="103"/>
    </location>
</feature>
<dbReference type="RefSeq" id="WP_100757446.1">
    <property type="nucleotide sequence ID" value="NZ_NPDT01000001.1"/>
</dbReference>
<evidence type="ECO:0000256" key="1">
    <source>
        <dbReference type="SAM" id="Phobius"/>
    </source>
</evidence>
<organism evidence="2 3">
    <name type="scientific">Leptospira wolffii</name>
    <dbReference type="NCBI Taxonomy" id="409998"/>
    <lineage>
        <taxon>Bacteria</taxon>
        <taxon>Pseudomonadati</taxon>
        <taxon>Spirochaetota</taxon>
        <taxon>Spirochaetia</taxon>
        <taxon>Leptospirales</taxon>
        <taxon>Leptospiraceae</taxon>
        <taxon>Leptospira</taxon>
    </lineage>
</organism>
<reference evidence="2 3" key="1">
    <citation type="submission" date="2017-07" db="EMBL/GenBank/DDBJ databases">
        <title>Leptospira spp. isolated from tropical soils.</title>
        <authorList>
            <person name="Thibeaux R."/>
            <person name="Iraola G."/>
            <person name="Ferres I."/>
            <person name="Bierque E."/>
            <person name="Girault D."/>
            <person name="Soupe-Gilbert M.-E."/>
            <person name="Picardeau M."/>
            <person name="Goarant C."/>
        </authorList>
    </citation>
    <scope>NUCLEOTIDE SEQUENCE [LARGE SCALE GENOMIC DNA]</scope>
    <source>
        <strain evidence="2 3">FH2-C-A2</strain>
    </source>
</reference>
<evidence type="ECO:0000313" key="2">
    <source>
        <dbReference type="EMBL" id="PJZ66856.1"/>
    </source>
</evidence>
<protein>
    <recommendedName>
        <fullName evidence="4">Zinc ribbon domain-containing protein</fullName>
    </recommendedName>
</protein>
<evidence type="ECO:0008006" key="4">
    <source>
        <dbReference type="Google" id="ProtNLM"/>
    </source>
</evidence>
<accession>A0A2M9ZEM3</accession>
<keyword evidence="1" id="KW-0812">Transmembrane</keyword>
<feature type="transmembrane region" description="Helical" evidence="1">
    <location>
        <begin position="124"/>
        <end position="145"/>
    </location>
</feature>
<dbReference type="EMBL" id="NPDT01000001">
    <property type="protein sequence ID" value="PJZ66856.1"/>
    <property type="molecule type" value="Genomic_DNA"/>
</dbReference>